<protein>
    <submittedName>
        <fullName evidence="1">Z-DNA binding protein 1</fullName>
    </submittedName>
</protein>
<evidence type="ECO:0000313" key="1">
    <source>
        <dbReference type="EMBL" id="CCQ92228.1"/>
    </source>
</evidence>
<name>M1Z2J3_CANLF</name>
<dbReference type="PANTHER" id="PTHR14966:SF0">
    <property type="entry name" value="Z-DNA-BINDING PROTEIN 1"/>
    <property type="match status" value="1"/>
</dbReference>
<dbReference type="AlphaFoldDB" id="M1Z2J3"/>
<proteinExistence type="evidence at transcript level"/>
<dbReference type="GO" id="GO:0060340">
    <property type="term" value="P:positive regulation of type I interferon-mediated signaling pathway"/>
    <property type="evidence" value="ECO:0007669"/>
    <property type="project" value="InterPro"/>
</dbReference>
<accession>M1Z2J3</accession>
<dbReference type="EMBL" id="HF567918">
    <property type="protein sequence ID" value="CCQ92228.1"/>
    <property type="molecule type" value="mRNA"/>
</dbReference>
<gene>
    <name evidence="1" type="primary">zbp1</name>
</gene>
<reference evidence="1" key="1">
    <citation type="submission" date="2012-12" db="EMBL/GenBank/DDBJ databases">
        <authorList>
            <person name="Luff J."/>
        </authorList>
    </citation>
    <scope>NUCLEOTIDE SEQUENCE</scope>
    <source>
        <tissue evidence="1">Dendritic cell line</tissue>
    </source>
</reference>
<feature type="non-terminal residue" evidence="1">
    <location>
        <position position="1"/>
    </location>
</feature>
<sequence>RCQQDIVAVPEEPGLQLTDQHSRGGNRATAIIYQKNPINMICQNGPHNHI</sequence>
<feature type="non-terminal residue" evidence="1">
    <location>
        <position position="50"/>
    </location>
</feature>
<organism evidence="1">
    <name type="scientific">Canis lupus familiaris</name>
    <name type="common">Dog</name>
    <name type="synonym">Canis familiaris</name>
    <dbReference type="NCBI Taxonomy" id="9615"/>
    <lineage>
        <taxon>Eukaryota</taxon>
        <taxon>Metazoa</taxon>
        <taxon>Chordata</taxon>
        <taxon>Craniata</taxon>
        <taxon>Vertebrata</taxon>
        <taxon>Euteleostomi</taxon>
        <taxon>Mammalia</taxon>
        <taxon>Eutheria</taxon>
        <taxon>Laurasiatheria</taxon>
        <taxon>Carnivora</taxon>
        <taxon>Caniformia</taxon>
        <taxon>Canidae</taxon>
        <taxon>Canis</taxon>
    </lineage>
</organism>
<dbReference type="PANTHER" id="PTHR14966">
    <property type="entry name" value="Z-DNA-BINDING PROTEIN 1"/>
    <property type="match status" value="1"/>
</dbReference>
<dbReference type="InterPro" id="IPR042361">
    <property type="entry name" value="ZBP1"/>
</dbReference>
<dbReference type="GO" id="GO:0003677">
    <property type="term" value="F:DNA binding"/>
    <property type="evidence" value="ECO:0007669"/>
    <property type="project" value="InterPro"/>
</dbReference>
<reference evidence="1" key="2">
    <citation type="submission" date="2013-02" db="EMBL/GenBank/DDBJ databases">
        <title>Canine keratinocytes upregulate type I inteferons and proinflammatory cytokines in response to synthetic dsDNA but not to canine papillomavirus.</title>
        <authorList>
            <person name="Luff J.A."/>
            <person name="Yuan H."/>
            <person name="Suter M.M."/>
            <person name="Muller E.J."/>
            <person name="Moore P.F."/>
        </authorList>
    </citation>
    <scope>NUCLEOTIDE SEQUENCE</scope>
    <source>
        <tissue evidence="1">Dendritic cell line</tissue>
    </source>
</reference>